<keyword evidence="1" id="KW-0472">Membrane</keyword>
<sequence>MPEIKIRKTSPAKYTSVLQPPERGGGAMSLLNLHHQCFNTPKILHIPKTTRFYHSNFQFNPTHNKPRIPCSSLLIFNCRNVKGLADTEAPMWTHKDGGEEADDKNGDFELEYLAPDGEVYQRTLRLVECAMFSAVSGLTYLLSNSLAIENYFGCFFALPIVFSAMRWGVSAARKTMVATFVLLFVLSGPVKALTYLLMHGFLGFAMGSMWRCRASWGLSIFFCAAVRAMGAIGYVLVSSFLIEENILALITVNIHAWLSFILTNVGLKSVPSMDFVYGVFGTLLLINSSLFVFLLHLLYAVFFTKFGMRSSLRLPRWLDNAI</sequence>
<dbReference type="AlphaFoldDB" id="A0AAV1CKV0"/>
<protein>
    <submittedName>
        <fullName evidence="2">OLC1v1032468C1</fullName>
    </submittedName>
</protein>
<evidence type="ECO:0000313" key="3">
    <source>
        <dbReference type="Proteomes" id="UP001161247"/>
    </source>
</evidence>
<keyword evidence="1" id="KW-1133">Transmembrane helix</keyword>
<reference evidence="2" key="1">
    <citation type="submission" date="2023-03" db="EMBL/GenBank/DDBJ databases">
        <authorList>
            <person name="Julca I."/>
        </authorList>
    </citation>
    <scope>NUCLEOTIDE SEQUENCE</scope>
</reference>
<dbReference type="InterPro" id="IPR018710">
    <property type="entry name" value="DUF2232"/>
</dbReference>
<feature type="transmembrane region" description="Helical" evidence="1">
    <location>
        <begin position="275"/>
        <end position="303"/>
    </location>
</feature>
<proteinExistence type="predicted"/>
<evidence type="ECO:0000256" key="1">
    <source>
        <dbReference type="SAM" id="Phobius"/>
    </source>
</evidence>
<keyword evidence="3" id="KW-1185">Reference proteome</keyword>
<dbReference type="EMBL" id="OX459119">
    <property type="protein sequence ID" value="CAI9096349.1"/>
    <property type="molecule type" value="Genomic_DNA"/>
</dbReference>
<feature type="transmembrane region" description="Helical" evidence="1">
    <location>
        <begin position="218"/>
        <end position="237"/>
    </location>
</feature>
<dbReference type="PANTHER" id="PTHR37185">
    <property type="entry name" value="MEMBRANE PROTEIN"/>
    <property type="match status" value="1"/>
</dbReference>
<gene>
    <name evidence="2" type="ORF">OLC1_LOCUS7126</name>
</gene>
<feature type="transmembrane region" description="Helical" evidence="1">
    <location>
        <begin position="148"/>
        <end position="165"/>
    </location>
</feature>
<feature type="transmembrane region" description="Helical" evidence="1">
    <location>
        <begin position="177"/>
        <end position="198"/>
    </location>
</feature>
<dbReference type="PANTHER" id="PTHR37185:SF3">
    <property type="entry name" value="MEMBRANE PROTEIN"/>
    <property type="match status" value="1"/>
</dbReference>
<dbReference type="Pfam" id="PF09991">
    <property type="entry name" value="DUF2232"/>
    <property type="match status" value="1"/>
</dbReference>
<keyword evidence="1" id="KW-0812">Transmembrane</keyword>
<organism evidence="2 3">
    <name type="scientific">Oldenlandia corymbosa var. corymbosa</name>
    <dbReference type="NCBI Taxonomy" id="529605"/>
    <lineage>
        <taxon>Eukaryota</taxon>
        <taxon>Viridiplantae</taxon>
        <taxon>Streptophyta</taxon>
        <taxon>Embryophyta</taxon>
        <taxon>Tracheophyta</taxon>
        <taxon>Spermatophyta</taxon>
        <taxon>Magnoliopsida</taxon>
        <taxon>eudicotyledons</taxon>
        <taxon>Gunneridae</taxon>
        <taxon>Pentapetalae</taxon>
        <taxon>asterids</taxon>
        <taxon>lamiids</taxon>
        <taxon>Gentianales</taxon>
        <taxon>Rubiaceae</taxon>
        <taxon>Rubioideae</taxon>
        <taxon>Spermacoceae</taxon>
        <taxon>Hedyotis-Oldenlandia complex</taxon>
        <taxon>Oldenlandia</taxon>
    </lineage>
</organism>
<accession>A0AAV1CKV0</accession>
<feature type="transmembrane region" description="Helical" evidence="1">
    <location>
        <begin position="246"/>
        <end position="263"/>
    </location>
</feature>
<evidence type="ECO:0000313" key="2">
    <source>
        <dbReference type="EMBL" id="CAI9096349.1"/>
    </source>
</evidence>
<name>A0AAV1CKV0_OLDCO</name>
<dbReference type="Proteomes" id="UP001161247">
    <property type="component" value="Chromosome 2"/>
</dbReference>